<feature type="transmembrane region" description="Helical" evidence="5">
    <location>
        <begin position="44"/>
        <end position="69"/>
    </location>
</feature>
<dbReference type="AlphaFoldDB" id="A0A9P1N4S6"/>
<keyword evidence="3 5" id="KW-1133">Transmembrane helix</keyword>
<gene>
    <name evidence="7" type="ORF">CAMP_LOCUS13877</name>
</gene>
<dbReference type="InterPro" id="IPR047130">
    <property type="entry name" value="7TM_GPCR_Srsx_nematod"/>
</dbReference>
<dbReference type="SMART" id="SM01381">
    <property type="entry name" value="7TM_GPCR_Srsx"/>
    <property type="match status" value="1"/>
</dbReference>
<dbReference type="EMBL" id="CANHGI010000005">
    <property type="protein sequence ID" value="CAI5451240.1"/>
    <property type="molecule type" value="Genomic_DNA"/>
</dbReference>
<comment type="caution">
    <text evidence="7">The sequence shown here is derived from an EMBL/GenBank/DDBJ whole genome shotgun (WGS) entry which is preliminary data.</text>
</comment>
<dbReference type="InterPro" id="IPR017452">
    <property type="entry name" value="GPCR_Rhodpsn_7TM"/>
</dbReference>
<evidence type="ECO:0000256" key="5">
    <source>
        <dbReference type="SAM" id="Phobius"/>
    </source>
</evidence>
<feature type="transmembrane region" description="Helical" evidence="5">
    <location>
        <begin position="121"/>
        <end position="142"/>
    </location>
</feature>
<feature type="domain" description="G-protein coupled receptors family 1 profile" evidence="6">
    <location>
        <begin position="23"/>
        <end position="256"/>
    </location>
</feature>
<dbReference type="PRINTS" id="PR00237">
    <property type="entry name" value="GPCRRHODOPSN"/>
</dbReference>
<sequence>MHDPLLIFLLFSYSTLFIFGFFGNSIIVIITIKNRSLRTCCGILIAFASVFDILLFTTVLNFIFSVFIFEPTQQTCFYMSIPADIGAFTSNLYLLVIGIDRLLSVSKPFFYRTLEQNKKKYIIFMNFIPWSYAIFLISRAFHETDIETKVICLIPSSLKDTFELFTTTSFISNLFVPIIYLSVWFKVKHFSNNKKSPAIFKSLLIIVTMTMLGWTATNMFAGLTFMLDFPADSMKRFQFCCGLFICTSSAFNVFVYYKNCHEYRSKIRALFGFKVMQKTTSSVF</sequence>
<feature type="transmembrane region" description="Helical" evidence="5">
    <location>
        <begin position="236"/>
        <end position="257"/>
    </location>
</feature>
<name>A0A9P1N4S6_9PELO</name>
<reference evidence="7" key="1">
    <citation type="submission" date="2022-11" db="EMBL/GenBank/DDBJ databases">
        <authorList>
            <person name="Kikuchi T."/>
        </authorList>
    </citation>
    <scope>NUCLEOTIDE SEQUENCE</scope>
    <source>
        <strain evidence="7">PS1010</strain>
    </source>
</reference>
<comment type="subcellular location">
    <subcellularLocation>
        <location evidence="1">Membrane</location>
    </subcellularLocation>
</comment>
<dbReference type="Gene3D" id="1.20.1070.10">
    <property type="entry name" value="Rhodopsin 7-helix transmembrane proteins"/>
    <property type="match status" value="1"/>
</dbReference>
<feature type="transmembrane region" description="Helical" evidence="5">
    <location>
        <begin position="162"/>
        <end position="185"/>
    </location>
</feature>
<evidence type="ECO:0000313" key="7">
    <source>
        <dbReference type="EMBL" id="CAI5451240.1"/>
    </source>
</evidence>
<protein>
    <recommendedName>
        <fullName evidence="6">G-protein coupled receptors family 1 profile domain-containing protein</fullName>
    </recommendedName>
</protein>
<evidence type="ECO:0000313" key="8">
    <source>
        <dbReference type="Proteomes" id="UP001152747"/>
    </source>
</evidence>
<keyword evidence="2 5" id="KW-0812">Transmembrane</keyword>
<dbReference type="GO" id="GO:0004930">
    <property type="term" value="F:G protein-coupled receptor activity"/>
    <property type="evidence" value="ECO:0007669"/>
    <property type="project" value="InterPro"/>
</dbReference>
<dbReference type="OrthoDB" id="5820127at2759"/>
<dbReference type="PANTHER" id="PTHR23360:SF64">
    <property type="entry name" value="G-PROTEIN COUPLED RECEPTORS FAMILY 1 PROFILE DOMAIN-CONTAINING PROTEIN-RELATED"/>
    <property type="match status" value="1"/>
</dbReference>
<evidence type="ECO:0000256" key="2">
    <source>
        <dbReference type="ARBA" id="ARBA00022692"/>
    </source>
</evidence>
<proteinExistence type="predicted"/>
<evidence type="ECO:0000256" key="3">
    <source>
        <dbReference type="ARBA" id="ARBA00022989"/>
    </source>
</evidence>
<feature type="transmembrane region" description="Helical" evidence="5">
    <location>
        <begin position="81"/>
        <end position="100"/>
    </location>
</feature>
<dbReference type="PROSITE" id="PS50262">
    <property type="entry name" value="G_PROTEIN_RECEP_F1_2"/>
    <property type="match status" value="1"/>
</dbReference>
<dbReference type="CDD" id="cd00637">
    <property type="entry name" value="7tm_classA_rhodopsin-like"/>
    <property type="match status" value="1"/>
</dbReference>
<dbReference type="GO" id="GO:0016020">
    <property type="term" value="C:membrane"/>
    <property type="evidence" value="ECO:0007669"/>
    <property type="project" value="UniProtKB-SubCell"/>
</dbReference>
<dbReference type="Pfam" id="PF10320">
    <property type="entry name" value="7TM_GPCR_Srsx"/>
    <property type="match status" value="1"/>
</dbReference>
<dbReference type="SUPFAM" id="SSF81321">
    <property type="entry name" value="Family A G protein-coupled receptor-like"/>
    <property type="match status" value="1"/>
</dbReference>
<dbReference type="InterPro" id="IPR019424">
    <property type="entry name" value="7TM_GPCR_Srsx"/>
</dbReference>
<keyword evidence="8" id="KW-1185">Reference proteome</keyword>
<accession>A0A9P1N4S6</accession>
<dbReference type="PANTHER" id="PTHR23360">
    <property type="entry name" value="G-PROTEIN COUPLED RECEPTORS FAMILY 1 PROFILE DOMAIN-CONTAINING PROTEIN-RELATED"/>
    <property type="match status" value="1"/>
</dbReference>
<evidence type="ECO:0000256" key="1">
    <source>
        <dbReference type="ARBA" id="ARBA00004370"/>
    </source>
</evidence>
<evidence type="ECO:0000256" key="4">
    <source>
        <dbReference type="ARBA" id="ARBA00023136"/>
    </source>
</evidence>
<keyword evidence="4 5" id="KW-0472">Membrane</keyword>
<feature type="transmembrane region" description="Helical" evidence="5">
    <location>
        <begin position="197"/>
        <end position="216"/>
    </location>
</feature>
<evidence type="ECO:0000259" key="6">
    <source>
        <dbReference type="PROSITE" id="PS50262"/>
    </source>
</evidence>
<feature type="transmembrane region" description="Helical" evidence="5">
    <location>
        <begin position="6"/>
        <end position="32"/>
    </location>
</feature>
<organism evidence="7 8">
    <name type="scientific">Caenorhabditis angaria</name>
    <dbReference type="NCBI Taxonomy" id="860376"/>
    <lineage>
        <taxon>Eukaryota</taxon>
        <taxon>Metazoa</taxon>
        <taxon>Ecdysozoa</taxon>
        <taxon>Nematoda</taxon>
        <taxon>Chromadorea</taxon>
        <taxon>Rhabditida</taxon>
        <taxon>Rhabditina</taxon>
        <taxon>Rhabditomorpha</taxon>
        <taxon>Rhabditoidea</taxon>
        <taxon>Rhabditidae</taxon>
        <taxon>Peloderinae</taxon>
        <taxon>Caenorhabditis</taxon>
    </lineage>
</organism>
<dbReference type="Proteomes" id="UP001152747">
    <property type="component" value="Unassembled WGS sequence"/>
</dbReference>
<dbReference type="InterPro" id="IPR000276">
    <property type="entry name" value="GPCR_Rhodpsn"/>
</dbReference>